<evidence type="ECO:0000256" key="2">
    <source>
        <dbReference type="ARBA" id="ARBA00022475"/>
    </source>
</evidence>
<dbReference type="EMBL" id="AP008934">
    <property type="protein sequence ID" value="BAE17476.1"/>
    <property type="molecule type" value="Genomic_DNA"/>
</dbReference>
<keyword evidence="6 7" id="KW-0472">Membrane</keyword>
<dbReference type="InterPro" id="IPR005538">
    <property type="entry name" value="LrgA/CidA"/>
</dbReference>
<keyword evidence="5 7" id="KW-1133">Transmembrane helix</keyword>
<evidence type="ECO:0000256" key="3">
    <source>
        <dbReference type="ARBA" id="ARBA00022692"/>
    </source>
</evidence>
<reference evidence="8 9" key="1">
    <citation type="journal article" date="2005" name="Proc. Natl. Acad. Sci. U.S.A.">
        <title>Whole genome sequence of Staphylococcus saprophyticus reveals the pathogenesis of uncomplicated urinary tract infection.</title>
        <authorList>
            <person name="Kuroda M."/>
            <person name="Yamashita A."/>
            <person name="Hirakawa H."/>
            <person name="Kumano M."/>
            <person name="Morikawa K."/>
            <person name="Higashide M."/>
            <person name="Maruyama A."/>
            <person name="Inose Y."/>
            <person name="Matoba K."/>
            <person name="Toh H."/>
            <person name="Kuhara S."/>
            <person name="Hattori M."/>
            <person name="Ohta T."/>
        </authorList>
    </citation>
    <scope>NUCLEOTIDE SEQUENCE [LARGE SCALE GENOMIC DNA]</scope>
    <source>
        <strain evidence="9">ATCC 15305 / DSM 20229 / NCIMB 8711 / NCTC 7292 / S-41</strain>
    </source>
</reference>
<keyword evidence="4" id="KW-0204">Cytolysis</keyword>
<dbReference type="RefSeq" id="WP_011302310.1">
    <property type="nucleotide sequence ID" value="NC_007350.1"/>
</dbReference>
<keyword evidence="9" id="KW-1185">Reference proteome</keyword>
<dbReference type="GO" id="GO:0031640">
    <property type="term" value="P:killing of cells of another organism"/>
    <property type="evidence" value="ECO:0007669"/>
    <property type="project" value="UniProtKB-KW"/>
</dbReference>
<dbReference type="AlphaFoldDB" id="Q4A0C9"/>
<dbReference type="KEGG" id="ssp:SSP0331"/>
<protein>
    <submittedName>
        <fullName evidence="8">Holin-like protein</fullName>
    </submittedName>
</protein>
<feature type="transmembrane region" description="Helical" evidence="7">
    <location>
        <begin position="36"/>
        <end position="56"/>
    </location>
</feature>
<feature type="transmembrane region" description="Helical" evidence="7">
    <location>
        <begin position="68"/>
        <end position="89"/>
    </location>
</feature>
<dbReference type="Proteomes" id="UP000006371">
    <property type="component" value="Chromosome"/>
</dbReference>
<keyword evidence="2" id="KW-1003">Cell membrane</keyword>
<evidence type="ECO:0000256" key="6">
    <source>
        <dbReference type="ARBA" id="ARBA00023136"/>
    </source>
</evidence>
<comment type="subcellular location">
    <subcellularLocation>
        <location evidence="1">Cell membrane</location>
        <topology evidence="1">Multi-pass membrane protein</topology>
    </subcellularLocation>
</comment>
<evidence type="ECO:0000256" key="5">
    <source>
        <dbReference type="ARBA" id="ARBA00022989"/>
    </source>
</evidence>
<proteinExistence type="predicted"/>
<sequence>MMLLQQFKKIITVLIQVLVIMGITYLGNVIQRYMHIPIAGSIVGLLLFFLLLQFKVIPAKWVNEGSNFFLTTMVFFFVPSVVGIMDVVPMINLNFILFFSMILLGTCCVALISGFIAEKMVKNKQDGNGVN</sequence>
<dbReference type="HOGENOM" id="CLU_113736_2_1_9"/>
<evidence type="ECO:0000256" key="4">
    <source>
        <dbReference type="ARBA" id="ARBA00022852"/>
    </source>
</evidence>
<evidence type="ECO:0000313" key="8">
    <source>
        <dbReference type="EMBL" id="BAE17476.1"/>
    </source>
</evidence>
<evidence type="ECO:0000313" key="9">
    <source>
        <dbReference type="Proteomes" id="UP000006371"/>
    </source>
</evidence>
<evidence type="ECO:0000256" key="1">
    <source>
        <dbReference type="ARBA" id="ARBA00004651"/>
    </source>
</evidence>
<evidence type="ECO:0000256" key="7">
    <source>
        <dbReference type="SAM" id="Phobius"/>
    </source>
</evidence>
<organism evidence="8 9">
    <name type="scientific">Staphylococcus saprophyticus subsp. saprophyticus (strain ATCC 15305 / DSM 20229 / NCIMB 8711 / NCTC 7292 / S-41)</name>
    <dbReference type="NCBI Taxonomy" id="342451"/>
    <lineage>
        <taxon>Bacteria</taxon>
        <taxon>Bacillati</taxon>
        <taxon>Bacillota</taxon>
        <taxon>Bacilli</taxon>
        <taxon>Bacillales</taxon>
        <taxon>Staphylococcaceae</taxon>
        <taxon>Staphylococcus</taxon>
    </lineage>
</organism>
<dbReference type="GeneID" id="3615786"/>
<accession>Q4A0C9</accession>
<dbReference type="GO" id="GO:0005886">
    <property type="term" value="C:plasma membrane"/>
    <property type="evidence" value="ECO:0007669"/>
    <property type="project" value="UniProtKB-SubCell"/>
</dbReference>
<dbReference type="eggNOG" id="COG1380">
    <property type="taxonomic scope" value="Bacteria"/>
</dbReference>
<feature type="transmembrane region" description="Helical" evidence="7">
    <location>
        <begin position="12"/>
        <end position="30"/>
    </location>
</feature>
<dbReference type="PANTHER" id="PTHR33931:SF2">
    <property type="entry name" value="HOLIN-LIKE PROTEIN CIDA"/>
    <property type="match status" value="1"/>
</dbReference>
<keyword evidence="3 7" id="KW-0812">Transmembrane</keyword>
<dbReference type="Pfam" id="PF03788">
    <property type="entry name" value="LrgA"/>
    <property type="match status" value="1"/>
</dbReference>
<gene>
    <name evidence="8" type="ordered locus">SSP0331</name>
</gene>
<dbReference type="PANTHER" id="PTHR33931">
    <property type="entry name" value="HOLIN-LIKE PROTEIN CIDA-RELATED"/>
    <property type="match status" value="1"/>
</dbReference>
<feature type="transmembrane region" description="Helical" evidence="7">
    <location>
        <begin position="95"/>
        <end position="117"/>
    </location>
</feature>
<name>Q4A0C9_STAS1</name>